<feature type="transmembrane region" description="Helical" evidence="1">
    <location>
        <begin position="497"/>
        <end position="515"/>
    </location>
</feature>
<feature type="transmembrane region" description="Helical" evidence="1">
    <location>
        <begin position="104"/>
        <end position="124"/>
    </location>
</feature>
<feature type="transmembrane region" description="Helical" evidence="1">
    <location>
        <begin position="12"/>
        <end position="29"/>
    </location>
</feature>
<dbReference type="EMBL" id="NPEF02000024">
    <property type="protein sequence ID" value="MDV6237444.1"/>
    <property type="molecule type" value="Genomic_DNA"/>
</dbReference>
<dbReference type="OrthoDB" id="343588at2"/>
<feature type="transmembrane region" description="Helical" evidence="1">
    <location>
        <begin position="411"/>
        <end position="432"/>
    </location>
</feature>
<organism evidence="3">
    <name type="scientific">Leptospira ellisii</name>
    <dbReference type="NCBI Taxonomy" id="2023197"/>
    <lineage>
        <taxon>Bacteria</taxon>
        <taxon>Pseudomonadati</taxon>
        <taxon>Spirochaetota</taxon>
        <taxon>Spirochaetia</taxon>
        <taxon>Leptospirales</taxon>
        <taxon>Leptospiraceae</taxon>
        <taxon>Leptospira</taxon>
    </lineage>
</organism>
<sequence length="668" mass="76642">MRFLNSIKNSKLLILGLYLLQFVILGIYFRDLYLKYAEFCPNLEFLTWDPDARLTTSIQIAASIRSFDLFEFLRLIFDSPTWPVLRNIPEAILIFRFGPGGVPVSLFTFAESILVIAVVPWILFRFLRNADVEKSAFPLFGIAAILFPIVWGGLLQNPGWMHYTFSGMLEIQGGLFFLFALLSFWELQNREDRNSENDRTASPWFLFTSVNLLFHTKYPYGYIFLFFGCLYLCVFRFQETKGLLREVFLYYGLGIGSGRKKRFRLIPIVCAILLIAISIFLSKEVLPGKTKAYLRYAAALLFWIVSNVSLWRIFYPKRSAAVADAADREPGVDVRNEDGLRRVTARFSIWRIFWTYCILPIGTWVLLHPDRFSSSGSTIRHAQGAGLLPGQSDGSLFSLTYFREIAENSFYFPYGGWILLSISALGIFTGWIRFRSENKTTASFFVFLSVAVSILGLTLMTPNHQPRHIYHLYPALLIAVCLFARENFFDTPGFLKNISVFYYILIISFTFVYFIRNKVSIWDRTNLCFSGTDQSLFYSAHDAQEVLSRNLNRDSVLWNLLPLEHPNRPDITLSFFRAGWFAEKKVREKRKRETFDPKKLILSSATSASASSPNPDWFLVGSTCEETIRQAGFSSESFSEFLQSPKTRVNSFPIRGACVLHWKSGPGS</sequence>
<gene>
    <name evidence="2" type="ORF">CH379_017555</name>
    <name evidence="3" type="ORF">CH379_04875</name>
</gene>
<dbReference type="Proteomes" id="UP000232122">
    <property type="component" value="Unassembled WGS sequence"/>
</dbReference>
<dbReference type="AlphaFoldDB" id="A0A2N0BBS3"/>
<name>A0A2N0BBS3_9LEPT</name>
<feature type="transmembrane region" description="Helical" evidence="1">
    <location>
        <begin position="444"/>
        <end position="462"/>
    </location>
</feature>
<dbReference type="EMBL" id="NPEF01000032">
    <property type="protein sequence ID" value="PJZ93989.1"/>
    <property type="molecule type" value="Genomic_DNA"/>
</dbReference>
<feature type="transmembrane region" description="Helical" evidence="1">
    <location>
        <begin position="220"/>
        <end position="237"/>
    </location>
</feature>
<reference evidence="3" key="1">
    <citation type="submission" date="2017-07" db="EMBL/GenBank/DDBJ databases">
        <title>Leptospira spp. isolated from tropical soils.</title>
        <authorList>
            <person name="Thibeaux R."/>
            <person name="Iraola G."/>
            <person name="Ferres I."/>
            <person name="Bierque E."/>
            <person name="Girault D."/>
            <person name="Soupe-Gilbert M.-E."/>
            <person name="Picardeau M."/>
            <person name="Goarant C."/>
        </authorList>
    </citation>
    <scope>NUCLEOTIDE SEQUENCE [LARGE SCALE GENOMIC DNA]</scope>
    <source>
        <strain evidence="3">ATI7-C-A5</strain>
    </source>
</reference>
<keyword evidence="1" id="KW-0812">Transmembrane</keyword>
<proteinExistence type="predicted"/>
<evidence type="ECO:0000313" key="3">
    <source>
        <dbReference type="EMBL" id="PJZ93989.1"/>
    </source>
</evidence>
<dbReference type="RefSeq" id="WP_100764714.1">
    <property type="nucleotide sequence ID" value="NZ_NPEF02000024.1"/>
</dbReference>
<reference evidence="2 4" key="2">
    <citation type="journal article" date="2018" name="Microb. Genom.">
        <title>Deciphering the unexplored Leptospira diversity from soils uncovers genomic evolution to virulence.</title>
        <authorList>
            <person name="Thibeaux R."/>
            <person name="Iraola G."/>
            <person name="Ferres I."/>
            <person name="Bierque E."/>
            <person name="Girault D."/>
            <person name="Soupe-Gilbert M.E."/>
            <person name="Picardeau M."/>
            <person name="Goarant C."/>
        </authorList>
    </citation>
    <scope>NUCLEOTIDE SEQUENCE [LARGE SCALE GENOMIC DNA]</scope>
    <source>
        <strain evidence="2 4">ATI7-C-A5</strain>
    </source>
</reference>
<feature type="transmembrane region" description="Helical" evidence="1">
    <location>
        <begin position="263"/>
        <end position="281"/>
    </location>
</feature>
<feature type="transmembrane region" description="Helical" evidence="1">
    <location>
        <begin position="293"/>
        <end position="314"/>
    </location>
</feature>
<reference evidence="2" key="3">
    <citation type="submission" date="2023-10" db="EMBL/GenBank/DDBJ databases">
        <authorList>
            <person name="Picardeau M."/>
            <person name="Thibeaux R."/>
        </authorList>
    </citation>
    <scope>NUCLEOTIDE SEQUENCE</scope>
    <source>
        <strain evidence="2">ATI7-C-A5</strain>
    </source>
</reference>
<protein>
    <recommendedName>
        <fullName evidence="5">Dolichyl-phosphate-mannose-protein mannosyltransferase</fullName>
    </recommendedName>
</protein>
<keyword evidence="1" id="KW-1133">Transmembrane helix</keyword>
<feature type="transmembrane region" description="Helical" evidence="1">
    <location>
        <begin position="349"/>
        <end position="367"/>
    </location>
</feature>
<keyword evidence="4" id="KW-1185">Reference proteome</keyword>
<evidence type="ECO:0000313" key="4">
    <source>
        <dbReference type="Proteomes" id="UP000232122"/>
    </source>
</evidence>
<accession>A0A2N0BBS3</accession>
<evidence type="ECO:0000313" key="2">
    <source>
        <dbReference type="EMBL" id="MDV6237444.1"/>
    </source>
</evidence>
<keyword evidence="1" id="KW-0472">Membrane</keyword>
<evidence type="ECO:0008006" key="5">
    <source>
        <dbReference type="Google" id="ProtNLM"/>
    </source>
</evidence>
<evidence type="ECO:0000256" key="1">
    <source>
        <dbReference type="SAM" id="Phobius"/>
    </source>
</evidence>
<comment type="caution">
    <text evidence="3">The sequence shown here is derived from an EMBL/GenBank/DDBJ whole genome shotgun (WGS) entry which is preliminary data.</text>
</comment>
<feature type="transmembrane region" description="Helical" evidence="1">
    <location>
        <begin position="136"/>
        <end position="154"/>
    </location>
</feature>